<evidence type="ECO:0000256" key="2">
    <source>
        <dbReference type="ARBA" id="ARBA00022448"/>
    </source>
</evidence>
<dbReference type="PANTHER" id="PTHR42925:SF1">
    <property type="entry name" value="VIRULENCE FACTOR MVIN"/>
    <property type="match status" value="1"/>
</dbReference>
<comment type="subcellular location">
    <subcellularLocation>
        <location evidence="1">Cell membrane</location>
        <topology evidence="1">Multi-pass membrane protein</topology>
    </subcellularLocation>
</comment>
<gene>
    <name evidence="7" type="ORF">CPIN18021_0703</name>
</gene>
<dbReference type="AlphaFoldDB" id="A0A1S6U7S9"/>
<evidence type="ECO:0000256" key="3">
    <source>
        <dbReference type="ARBA" id="ARBA00022475"/>
    </source>
</evidence>
<evidence type="ECO:0000256" key="4">
    <source>
        <dbReference type="ARBA" id="ARBA00022692"/>
    </source>
</evidence>
<dbReference type="GO" id="GO:0015297">
    <property type="term" value="F:antiporter activity"/>
    <property type="evidence" value="ECO:0007669"/>
    <property type="project" value="InterPro"/>
</dbReference>
<sequence>MELSLKKLAIPIFFDIFLHFITLVINTYMVSKVSIGLVGSMGAGNQVMDFFMAIFSFLSVGCSIVVAQAIGAKKLKLAREIIHTTISFNTILGIFFACFVYFFGFEILDILNIPDELRNESHTYLHMLGIALCFDGIGMTLASILRVYNRAFLVMFVSFVMNIITLIGNAIVLFGLIDGFDYGLYGVAVSTIIGRFVGVLLLIFILYKIAKIRIYISRLFVLSFDKLKMILKIGLPSAGEHLLWLGQYMVAFSFVASMGSNELSVQTIFMQLTLLLLLCGASISMANEVIVGRLIGSKEFDRAYTHTFRSLKIGILFTIIAVMIVFILKDKIMFEFGLSDELKSIMLPLFFLSIVLEVGRTFNIVIVNALRATGDANFPFITGFIFMWCVSLPLGYFLGIYLKFGIIGIWLGFLADEWLRGIVNTLHFRSRKWQSKRLV</sequence>
<proteinExistence type="predicted"/>
<evidence type="ECO:0000313" key="8">
    <source>
        <dbReference type="Proteomes" id="UP000190868"/>
    </source>
</evidence>
<dbReference type="Pfam" id="PF01554">
    <property type="entry name" value="MatE"/>
    <property type="match status" value="2"/>
</dbReference>
<dbReference type="InterPro" id="IPR047135">
    <property type="entry name" value="YsiQ"/>
</dbReference>
<dbReference type="InterPro" id="IPR048279">
    <property type="entry name" value="MdtK-like"/>
</dbReference>
<dbReference type="PANTHER" id="PTHR42925">
    <property type="entry name" value="MULTIDRUG AND TOXIN EFFLUX PROTEIN MATE FAMILY"/>
    <property type="match status" value="1"/>
</dbReference>
<evidence type="ECO:0000256" key="1">
    <source>
        <dbReference type="ARBA" id="ARBA00004651"/>
    </source>
</evidence>
<evidence type="ECO:0000313" key="7">
    <source>
        <dbReference type="EMBL" id="AQW87517.1"/>
    </source>
</evidence>
<keyword evidence="3" id="KW-1003">Cell membrane</keyword>
<dbReference type="InterPro" id="IPR002528">
    <property type="entry name" value="MATE_fam"/>
</dbReference>
<reference evidence="8" key="1">
    <citation type="submission" date="2016-09" db="EMBL/GenBank/DDBJ databases">
        <title>Comparative genomics of the Campylobacter concisus group.</title>
        <authorList>
            <person name="Miller W.G."/>
            <person name="Yee E."/>
            <person name="Chapman M.H."/>
            <person name="Huynh S."/>
            <person name="Bono J.L."/>
            <person name="On S.L.W."/>
            <person name="StLeger J."/>
            <person name="Foster G."/>
            <person name="Parker C.T."/>
        </authorList>
    </citation>
    <scope>NUCLEOTIDE SEQUENCE [LARGE SCALE GENOMIC DNA]</scope>
    <source>
        <strain evidence="8">RM18021</strain>
    </source>
</reference>
<dbReference type="EMBL" id="CP017258">
    <property type="protein sequence ID" value="AQW87517.1"/>
    <property type="molecule type" value="Genomic_DNA"/>
</dbReference>
<keyword evidence="8" id="KW-1185">Reference proteome</keyword>
<name>A0A1S6U7S9_9BACT</name>
<dbReference type="Proteomes" id="UP000190868">
    <property type="component" value="Chromosome"/>
</dbReference>
<keyword evidence="5" id="KW-1133">Transmembrane helix</keyword>
<keyword evidence="6" id="KW-0472">Membrane</keyword>
<dbReference type="RefSeq" id="WP_078424410.1">
    <property type="nucleotide sequence ID" value="NZ_CP017258.1"/>
</dbReference>
<evidence type="ECO:0000256" key="5">
    <source>
        <dbReference type="ARBA" id="ARBA00022989"/>
    </source>
</evidence>
<dbReference type="GO" id="GO:0005886">
    <property type="term" value="C:plasma membrane"/>
    <property type="evidence" value="ECO:0007669"/>
    <property type="project" value="UniProtKB-SubCell"/>
</dbReference>
<keyword evidence="4" id="KW-0812">Transmembrane</keyword>
<keyword evidence="2" id="KW-0813">Transport</keyword>
<dbReference type="NCBIfam" id="TIGR00797">
    <property type="entry name" value="matE"/>
    <property type="match status" value="1"/>
</dbReference>
<dbReference type="PIRSF" id="PIRSF006603">
    <property type="entry name" value="DinF"/>
    <property type="match status" value="1"/>
</dbReference>
<organism evidence="7 8">
    <name type="scientific">Campylobacter pinnipediorum subsp. caledonicus</name>
    <dbReference type="NCBI Taxonomy" id="1874362"/>
    <lineage>
        <taxon>Bacteria</taxon>
        <taxon>Pseudomonadati</taxon>
        <taxon>Campylobacterota</taxon>
        <taxon>Epsilonproteobacteria</taxon>
        <taxon>Campylobacterales</taxon>
        <taxon>Campylobacteraceae</taxon>
        <taxon>Campylobacter</taxon>
    </lineage>
</organism>
<dbReference type="GO" id="GO:0042910">
    <property type="term" value="F:xenobiotic transmembrane transporter activity"/>
    <property type="evidence" value="ECO:0007669"/>
    <property type="project" value="InterPro"/>
</dbReference>
<protein>
    <submittedName>
        <fullName evidence="7">MatE efflux family protein</fullName>
    </submittedName>
</protein>
<dbReference type="CDD" id="cd13134">
    <property type="entry name" value="MATE_like_8"/>
    <property type="match status" value="1"/>
</dbReference>
<evidence type="ECO:0000256" key="6">
    <source>
        <dbReference type="ARBA" id="ARBA00023136"/>
    </source>
</evidence>
<accession>A0A1S6U7S9</accession>